<dbReference type="Proteomes" id="UP000000378">
    <property type="component" value="Chromosome"/>
</dbReference>
<gene>
    <name evidence="2" type="ordered locus">Slip_1092</name>
</gene>
<protein>
    <submittedName>
        <fullName evidence="2">Uncharacterized protein</fullName>
    </submittedName>
</protein>
<accession>D7CMD5</accession>
<reference evidence="2 3" key="2">
    <citation type="journal article" date="2010" name="Stand. Genomic Sci.">
        <title>Complete genome sequence of Syntrophothermus lipocalidus type strain (TGB-C1).</title>
        <authorList>
            <person name="Djao O.D."/>
            <person name="Zhang X."/>
            <person name="Lucas S."/>
            <person name="Lapidus A."/>
            <person name="Del Rio T.G."/>
            <person name="Nolan M."/>
            <person name="Tice H."/>
            <person name="Cheng J.F."/>
            <person name="Han C."/>
            <person name="Tapia R."/>
            <person name="Goodwin L."/>
            <person name="Pitluck S."/>
            <person name="Liolios K."/>
            <person name="Ivanova N."/>
            <person name="Mavromatis K."/>
            <person name="Mikhailova N."/>
            <person name="Ovchinnikova G."/>
            <person name="Pati A."/>
            <person name="Brambilla E."/>
            <person name="Chen A."/>
            <person name="Palaniappan K."/>
            <person name="Land M."/>
            <person name="Hauser L."/>
            <person name="Chang Y.J."/>
            <person name="Jeffries C.D."/>
            <person name="Rohde M."/>
            <person name="Sikorski J."/>
            <person name="Spring S."/>
            <person name="Goker M."/>
            <person name="Detter J.C."/>
            <person name="Woyke T."/>
            <person name="Bristow J."/>
            <person name="Eisen J.A."/>
            <person name="Markowitz V."/>
            <person name="Hugenholtz P."/>
            <person name="Kyrpides N.C."/>
            <person name="Klenk H.P."/>
        </authorList>
    </citation>
    <scope>NUCLEOTIDE SEQUENCE [LARGE SCALE GENOMIC DNA]</scope>
    <source>
        <strain evidence="3">DSM 12680 / TGB-C1</strain>
    </source>
</reference>
<reference evidence="3" key="1">
    <citation type="journal article" date="2010" name="Stand. Genomic Sci.">
        <title>Complete genome sequence of Syntrophothermus lipocalidus type strain (TGB-C1T).</title>
        <authorList>
            <consortium name="US DOE Joint Genome Institute (JGI-PGF)"/>
            <person name="Djao O."/>
            <person name="Zhang X."/>
            <person name="Lucas S."/>
            <person name="Lapidus A."/>
            <person name="Glavina Del Rio T."/>
            <person name="Nolan M."/>
            <person name="Tice H."/>
            <person name="Cheng J."/>
            <person name="Han C."/>
            <person name="Tapia R."/>
            <person name="Goodwin L."/>
            <person name="Pitluck S."/>
            <person name="Liolios K."/>
            <person name="Ivanova N."/>
            <person name="Mavromatis K."/>
            <person name="Mikhailova N."/>
            <person name="Ovchinnikova G."/>
            <person name="Pati A."/>
            <person name="Brambilla E."/>
            <person name="Chen A."/>
            <person name="Palaniappan K."/>
            <person name="Land M."/>
            <person name="Hauser L."/>
            <person name="Chang Y."/>
            <person name="Jeffries C."/>
            <person name="Rohde M."/>
            <person name="Sikorski J."/>
            <person name="Spring S."/>
            <person name="Goker M."/>
            <person name="Detter J."/>
            <person name="Woyke T."/>
            <person name="Bristow J."/>
            <person name="Eisen J."/>
            <person name="Markowitz V."/>
            <person name="Hugenholtz P."/>
            <person name="Kyrpides N."/>
            <person name="Klenk H."/>
        </authorList>
    </citation>
    <scope>NUCLEOTIDE SEQUENCE [LARGE SCALE GENOMIC DNA]</scope>
    <source>
        <strain evidence="3">DSM 12680 / TGB-C1</strain>
    </source>
</reference>
<keyword evidence="3" id="KW-1185">Reference proteome</keyword>
<evidence type="ECO:0000313" key="2">
    <source>
        <dbReference type="EMBL" id="ADI01870.1"/>
    </source>
</evidence>
<feature type="transmembrane region" description="Helical" evidence="1">
    <location>
        <begin position="7"/>
        <end position="27"/>
    </location>
</feature>
<organism evidence="2 3">
    <name type="scientific">Syntrophothermus lipocalidus (strain DSM 12680 / TGB-C1)</name>
    <dbReference type="NCBI Taxonomy" id="643648"/>
    <lineage>
        <taxon>Bacteria</taxon>
        <taxon>Bacillati</taxon>
        <taxon>Bacillota</taxon>
        <taxon>Clostridia</taxon>
        <taxon>Eubacteriales</taxon>
        <taxon>Syntrophomonadaceae</taxon>
        <taxon>Syntrophothermus</taxon>
    </lineage>
</organism>
<keyword evidence="1" id="KW-0472">Membrane</keyword>
<evidence type="ECO:0000256" key="1">
    <source>
        <dbReference type="SAM" id="Phobius"/>
    </source>
</evidence>
<dbReference type="STRING" id="643648.Slip_1092"/>
<dbReference type="RefSeq" id="WP_013175272.1">
    <property type="nucleotide sequence ID" value="NC_014220.1"/>
</dbReference>
<keyword evidence="1" id="KW-0812">Transmembrane</keyword>
<name>D7CMD5_SYNLT</name>
<dbReference type="KEGG" id="slp:Slip_1092"/>
<sequence>MRETLGWGLRLFVIHLFFIFIVWLASYFPGLDLLFSLTYLWVIWQAGVRIGHQPVRWELKTLLAGIVAQSPGFFLTVANIKYYWGTGIVSGDYTFAFELWHTPALPWLSLFSFPVYDGFKSYFLALFLLSPLYLALLLMAGYRARRWTETSPREGLKQA</sequence>
<dbReference type="EMBL" id="CP002048">
    <property type="protein sequence ID" value="ADI01870.1"/>
    <property type="molecule type" value="Genomic_DNA"/>
</dbReference>
<evidence type="ECO:0000313" key="3">
    <source>
        <dbReference type="Proteomes" id="UP000000378"/>
    </source>
</evidence>
<proteinExistence type="predicted"/>
<dbReference type="AlphaFoldDB" id="D7CMD5"/>
<keyword evidence="1" id="KW-1133">Transmembrane helix</keyword>
<feature type="transmembrane region" description="Helical" evidence="1">
    <location>
        <begin position="122"/>
        <end position="142"/>
    </location>
</feature>
<dbReference type="HOGENOM" id="CLU_1659858_0_0_9"/>